<evidence type="ECO:0000313" key="2">
    <source>
        <dbReference type="Proteomes" id="UP001060215"/>
    </source>
</evidence>
<evidence type="ECO:0000313" key="1">
    <source>
        <dbReference type="EMBL" id="KAI8010645.1"/>
    </source>
</evidence>
<dbReference type="EMBL" id="CM045762">
    <property type="protein sequence ID" value="KAI8010645.1"/>
    <property type="molecule type" value="Genomic_DNA"/>
</dbReference>
<name>A0ACC0HBN5_9ERIC</name>
<dbReference type="Proteomes" id="UP001060215">
    <property type="component" value="Chromosome 5"/>
</dbReference>
<sequence length="116" mass="12833">MKTQDTNSFSTELQDHGNGTAPQTEILIPIHKPLCHADESSALLQFKQTFSIDEFASPDPFAYPKVASWKLEGESGDCCSWDDVECDEDKVPDILANLSSKTTPALTDCGLHREFQ</sequence>
<gene>
    <name evidence="1" type="ORF">LOK49_LG06G01181</name>
</gene>
<protein>
    <submittedName>
        <fullName evidence="1">Receptor-like protein Cf-9</fullName>
    </submittedName>
</protein>
<accession>A0ACC0HBN5</accession>
<reference evidence="1 2" key="1">
    <citation type="journal article" date="2022" name="Plant J.">
        <title>Chromosome-level genome of Camellia lanceoleosa provides a valuable resource for understanding genome evolution and self-incompatibility.</title>
        <authorList>
            <person name="Gong W."/>
            <person name="Xiao S."/>
            <person name="Wang L."/>
            <person name="Liao Z."/>
            <person name="Chang Y."/>
            <person name="Mo W."/>
            <person name="Hu G."/>
            <person name="Li W."/>
            <person name="Zhao G."/>
            <person name="Zhu H."/>
            <person name="Hu X."/>
            <person name="Ji K."/>
            <person name="Xiang X."/>
            <person name="Song Q."/>
            <person name="Yuan D."/>
            <person name="Jin S."/>
            <person name="Zhang L."/>
        </authorList>
    </citation>
    <scope>NUCLEOTIDE SEQUENCE [LARGE SCALE GENOMIC DNA]</scope>
    <source>
        <tissue evidence="1">Fresh and healthy young leaves</tissue>
    </source>
</reference>
<comment type="caution">
    <text evidence="1">The sequence shown here is derived from an EMBL/GenBank/DDBJ whole genome shotgun (WGS) entry which is preliminary data.</text>
</comment>
<proteinExistence type="predicted"/>
<organism evidence="1 2">
    <name type="scientific">Camellia lanceoleosa</name>
    <dbReference type="NCBI Taxonomy" id="1840588"/>
    <lineage>
        <taxon>Eukaryota</taxon>
        <taxon>Viridiplantae</taxon>
        <taxon>Streptophyta</taxon>
        <taxon>Embryophyta</taxon>
        <taxon>Tracheophyta</taxon>
        <taxon>Spermatophyta</taxon>
        <taxon>Magnoliopsida</taxon>
        <taxon>eudicotyledons</taxon>
        <taxon>Gunneridae</taxon>
        <taxon>Pentapetalae</taxon>
        <taxon>asterids</taxon>
        <taxon>Ericales</taxon>
        <taxon>Theaceae</taxon>
        <taxon>Camellia</taxon>
    </lineage>
</organism>
<keyword evidence="2" id="KW-1185">Reference proteome</keyword>